<evidence type="ECO:0000259" key="3">
    <source>
        <dbReference type="Pfam" id="PF07477"/>
    </source>
</evidence>
<keyword evidence="2" id="KW-0472">Membrane</keyword>
<dbReference type="InterPro" id="IPR011099">
    <property type="entry name" value="Glyco_hydro_67_C"/>
</dbReference>
<feature type="region of interest" description="Disordered" evidence="1">
    <location>
        <begin position="971"/>
        <end position="1001"/>
    </location>
</feature>
<dbReference type="GO" id="GO:0046559">
    <property type="term" value="F:alpha-glucuronidase activity"/>
    <property type="evidence" value="ECO:0007669"/>
    <property type="project" value="InterPro"/>
</dbReference>
<name>A0A239KLP7_9ACTN</name>
<feature type="transmembrane region" description="Helical" evidence="2">
    <location>
        <begin position="893"/>
        <end position="914"/>
    </location>
</feature>
<dbReference type="GO" id="GO:0045493">
    <property type="term" value="P:xylan catabolic process"/>
    <property type="evidence" value="ECO:0007669"/>
    <property type="project" value="InterPro"/>
</dbReference>
<keyword evidence="2" id="KW-1133">Transmembrane helix</keyword>
<feature type="transmembrane region" description="Helical" evidence="2">
    <location>
        <begin position="797"/>
        <end position="817"/>
    </location>
</feature>
<dbReference type="Pfam" id="PF07477">
    <property type="entry name" value="Glyco_hydro_67C"/>
    <property type="match status" value="1"/>
</dbReference>
<feature type="transmembrane region" description="Helical" evidence="2">
    <location>
        <begin position="824"/>
        <end position="842"/>
    </location>
</feature>
<dbReference type="GO" id="GO:0005576">
    <property type="term" value="C:extracellular region"/>
    <property type="evidence" value="ECO:0007669"/>
    <property type="project" value="InterPro"/>
</dbReference>
<dbReference type="AlphaFoldDB" id="A0A239KLP7"/>
<feature type="domain" description="Glycosyl hydrolase family 67 C-terminal" evidence="3">
    <location>
        <begin position="501"/>
        <end position="554"/>
    </location>
</feature>
<sequence length="1001" mass="106500">MRWVVGAAVAVLLAAGAVVAYGVDGALGLSYSAADVPVERVAEAGPAPLAAPPAIAAIRVPDDPLVTRAAGVVADALEARGRPRPKIGGTGPAQLTARIAALPGARSLESFRLTSAAGGITVTGVTAAGTAAGLYAVADRIRSGAAITGDTVTAPRLGLRLTDAGSVGREAAPDETDYSLNTDVVGSALLPDAPWVDRAAAERIGAQFRAFVDHSLSQGYNGIVIPGFLEYVTFEGVGVYDDGDDHIGRNEALVAAFAPIFRYAADSGMKVYFLTDMLALSPPLERFLARTTGGLDATDPRLWAVYQAGLAELFERMPFAGGLMIRIGEGGAVYRQQGWDYESRLAVTTPEAVRAMLTALLATAGQGGRDIIFRSWTVGVGAVGDLHTNPASYDEVLGTIDDPHLVVSTKYPAGDFYSHLPLNPTLTRGNQRRIVEFQSRREFEGFGSLPNDLTALHQQALRTFLAANPRVEGSWTWTQDGGPLRAGPTSLYLRAGFWQLYDLNTYAAARLAWRPDTPAEEITRDWVRQTFSTDPATERAITGMLARSRAAVTKGLYIGPYADKQVKALGLEPPPMMWIFEWDIVTGDSAALDSIYAVSRDRLDEAIAGGDRAVALAVEMRDLVAATDPATYRDPALRQRLTDTLDFQVDLFETLAAYRTTVLRHAQWLDTGDGTARQQWQAARAVYETRKAGHLARYGGDRDLPAYQFTAADLGTDRADRDPAMAWLARVLLALVLLVVALGAANRNAACRALWLGATRPWGLGRPPDRATAASVVAIAAVALVASRLVYTWFAAPAHLVLVLTAWLVFALIARALTDNRTWAVIGGVILLRTALLLGALAVRGPGHYWFEFWTAPTARAVYITVAFAGFGWLFVAVTLAQPGTRRRRAVGNTLVAGGGTLAVLAAGIAALGLERALTIWNDQLALLPWGLSRILGITVYLGIPTNLPLVALAAGVVTAAAGAAVRWSAATDGGARPDGRSASNTGRQSRLRRRSVARTS</sequence>
<feature type="transmembrane region" description="Helical" evidence="2">
    <location>
        <begin position="862"/>
        <end position="881"/>
    </location>
</feature>
<evidence type="ECO:0000313" key="5">
    <source>
        <dbReference type="Proteomes" id="UP000198362"/>
    </source>
</evidence>
<organism evidence="4 5">
    <name type="scientific">Asanoa hainanensis</name>
    <dbReference type="NCBI Taxonomy" id="560556"/>
    <lineage>
        <taxon>Bacteria</taxon>
        <taxon>Bacillati</taxon>
        <taxon>Actinomycetota</taxon>
        <taxon>Actinomycetes</taxon>
        <taxon>Micromonosporales</taxon>
        <taxon>Micromonosporaceae</taxon>
        <taxon>Asanoa</taxon>
    </lineage>
</organism>
<proteinExistence type="predicted"/>
<keyword evidence="2" id="KW-0812">Transmembrane</keyword>
<gene>
    <name evidence="4" type="ORF">SAMN05421812_103632</name>
</gene>
<evidence type="ECO:0000313" key="4">
    <source>
        <dbReference type="EMBL" id="SNT19081.1"/>
    </source>
</evidence>
<accession>A0A239KLP7</accession>
<feature type="compositionally biased region" description="Basic residues" evidence="1">
    <location>
        <begin position="990"/>
        <end position="1001"/>
    </location>
</feature>
<feature type="transmembrane region" description="Helical" evidence="2">
    <location>
        <begin position="771"/>
        <end position="791"/>
    </location>
</feature>
<dbReference type="Proteomes" id="UP000198362">
    <property type="component" value="Unassembled WGS sequence"/>
</dbReference>
<evidence type="ECO:0000256" key="1">
    <source>
        <dbReference type="SAM" id="MobiDB-lite"/>
    </source>
</evidence>
<feature type="transmembrane region" description="Helical" evidence="2">
    <location>
        <begin position="727"/>
        <end position="750"/>
    </location>
</feature>
<dbReference type="EMBL" id="FZPH01000003">
    <property type="protein sequence ID" value="SNT19081.1"/>
    <property type="molecule type" value="Genomic_DNA"/>
</dbReference>
<dbReference type="SUPFAM" id="SSF51445">
    <property type="entry name" value="(Trans)glycosidases"/>
    <property type="match status" value="1"/>
</dbReference>
<reference evidence="4 5" key="1">
    <citation type="submission" date="2017-06" db="EMBL/GenBank/DDBJ databases">
        <authorList>
            <person name="Kim H.J."/>
            <person name="Triplett B.A."/>
        </authorList>
    </citation>
    <scope>NUCLEOTIDE SEQUENCE [LARGE SCALE GENOMIC DNA]</scope>
    <source>
        <strain evidence="4 5">CGMCC 4.5593</strain>
    </source>
</reference>
<evidence type="ECO:0000256" key="2">
    <source>
        <dbReference type="SAM" id="Phobius"/>
    </source>
</evidence>
<keyword evidence="5" id="KW-1185">Reference proteome</keyword>
<protein>
    <submittedName>
        <fullName evidence="4">Alpha-glucuronidase</fullName>
    </submittedName>
</protein>
<dbReference type="InterPro" id="IPR017853">
    <property type="entry name" value="GH"/>
</dbReference>